<organism evidence="4 5">
    <name type="scientific">Cylindrobasidium torrendii FP15055 ss-10</name>
    <dbReference type="NCBI Taxonomy" id="1314674"/>
    <lineage>
        <taxon>Eukaryota</taxon>
        <taxon>Fungi</taxon>
        <taxon>Dikarya</taxon>
        <taxon>Basidiomycota</taxon>
        <taxon>Agaricomycotina</taxon>
        <taxon>Agaricomycetes</taxon>
        <taxon>Agaricomycetidae</taxon>
        <taxon>Agaricales</taxon>
        <taxon>Marasmiineae</taxon>
        <taxon>Physalacriaceae</taxon>
        <taxon>Cylindrobasidium</taxon>
    </lineage>
</organism>
<dbReference type="GO" id="GO:0031934">
    <property type="term" value="C:mating-type region heterochromatin"/>
    <property type="evidence" value="ECO:0007669"/>
    <property type="project" value="TreeGrafter"/>
</dbReference>
<dbReference type="AlphaFoldDB" id="A0A0D7BHQ0"/>
<dbReference type="Pfam" id="PF10383">
    <property type="entry name" value="Clr2"/>
    <property type="match status" value="1"/>
</dbReference>
<reference evidence="4 5" key="1">
    <citation type="journal article" date="2015" name="Fungal Genet. Biol.">
        <title>Evolution of novel wood decay mechanisms in Agaricales revealed by the genome sequences of Fistulina hepatica and Cylindrobasidium torrendii.</title>
        <authorList>
            <person name="Floudas D."/>
            <person name="Held B.W."/>
            <person name="Riley R."/>
            <person name="Nagy L.G."/>
            <person name="Koehler G."/>
            <person name="Ransdell A.S."/>
            <person name="Younus H."/>
            <person name="Chow J."/>
            <person name="Chiniquy J."/>
            <person name="Lipzen A."/>
            <person name="Tritt A."/>
            <person name="Sun H."/>
            <person name="Haridas S."/>
            <person name="LaButti K."/>
            <person name="Ohm R.A."/>
            <person name="Kues U."/>
            <person name="Blanchette R.A."/>
            <person name="Grigoriev I.V."/>
            <person name="Minto R.E."/>
            <person name="Hibbett D.S."/>
        </authorList>
    </citation>
    <scope>NUCLEOTIDE SEQUENCE [LARGE SCALE GENOMIC DNA]</scope>
    <source>
        <strain evidence="4 5">FP15055 ss-10</strain>
    </source>
</reference>
<dbReference type="GO" id="GO:0070824">
    <property type="term" value="C:SHREC complex"/>
    <property type="evidence" value="ECO:0007669"/>
    <property type="project" value="InterPro"/>
</dbReference>
<dbReference type="PANTHER" id="PTHR38046:SF1">
    <property type="entry name" value="CRYPTIC LOCI REGULATOR 2"/>
    <property type="match status" value="1"/>
</dbReference>
<feature type="compositionally biased region" description="Low complexity" evidence="1">
    <location>
        <begin position="288"/>
        <end position="298"/>
    </location>
</feature>
<dbReference type="InterPro" id="IPR038986">
    <property type="entry name" value="Clr2"/>
</dbReference>
<dbReference type="OrthoDB" id="2421327at2759"/>
<evidence type="ECO:0000259" key="2">
    <source>
        <dbReference type="Pfam" id="PF10383"/>
    </source>
</evidence>
<feature type="domain" description="Cryptic loci regulator 2 C-terminal" evidence="2">
    <location>
        <begin position="466"/>
        <end position="577"/>
    </location>
</feature>
<feature type="region of interest" description="Disordered" evidence="1">
    <location>
        <begin position="1"/>
        <end position="41"/>
    </location>
</feature>
<feature type="region of interest" description="Disordered" evidence="1">
    <location>
        <begin position="271"/>
        <end position="298"/>
    </location>
</feature>
<dbReference type="GO" id="GO:0033553">
    <property type="term" value="C:rDNA heterochromatin"/>
    <property type="evidence" value="ECO:0007669"/>
    <property type="project" value="TreeGrafter"/>
</dbReference>
<dbReference type="PANTHER" id="PTHR38046">
    <property type="entry name" value="CRYPTIC LOCI REGULATOR 2"/>
    <property type="match status" value="1"/>
</dbReference>
<dbReference type="GO" id="GO:0030466">
    <property type="term" value="P:silent mating-type cassette heterochromatin formation"/>
    <property type="evidence" value="ECO:0007669"/>
    <property type="project" value="TreeGrafter"/>
</dbReference>
<protein>
    <recommendedName>
        <fullName evidence="6">Cryptic loci regulator 2 N-terminal domain-containing protein</fullName>
    </recommendedName>
</protein>
<dbReference type="InterPro" id="IPR018839">
    <property type="entry name" value="Tscrpt-silencing_Clr2_C"/>
</dbReference>
<proteinExistence type="predicted"/>
<dbReference type="InterPro" id="IPR031915">
    <property type="entry name" value="Clr2_N"/>
</dbReference>
<dbReference type="Proteomes" id="UP000054007">
    <property type="component" value="Unassembled WGS sequence"/>
</dbReference>
<evidence type="ECO:0000313" key="4">
    <source>
        <dbReference type="EMBL" id="KIY69639.1"/>
    </source>
</evidence>
<sequence length="722" mass="81066">MSQRRVNQSHGLPQHPAWLSVKDFPKSDGTDSQYPTALSEASVDESGSVNYYVPAQNDDSICIRWRKELGDALAKHRRLPANKPYVLSTLPKGYKIFVQNKGQPGAKIRQDIYLYGSKTVLKFRSIPEFIPHFLWLADVNKETCECKYCVRTSHRPRASTSRIAPAQPVIPPKEPRPLEQAGIFTAISYTRADDSGPQSLPSSRRTDDFVATMLPDRARDLDAVSNPKEGRMQRLFRKNELVWVVLEQPIMGPEGENIATWLGIVTDARTKTAPPHRNHGTTTLDVPSLTSSSTQAESSLHATNAPTWTAQQQFVYRIRFLCVCAEHSVDADHVIPFQAHRVSDTLRDALFAIQLHQPANIAVASTDFDFDPWASDAQWVDAVQPFLFAWEMGTRISHCWNLTDSWEKKISTTMIADTPVASTSTGVGMDSIANAYNAAALANNSYDSISARRNQRNIGNKTEVNFQGIWWGAERIWAGDLVRLMLPRSSLAPQGSADILPCAEPGPSSRQQLEQLGKKPSLYTSGIRGLFMLIDRIFLVERKADNNSRKQEARVAGQLYELVDEDWVDPEPRPFVQQGSHGLSAPPRPKRLPPAPVGYKFHAILRPQREMVFSVILLGGRYYPRILTHQYLHPIVRTEEGKLNLNANFLCALEGLSAGTFNYVEPIEYKKDREEIVSYANMKAIENVRAYKESRLRHEANTAMDTEVASDEEVDELAMDID</sequence>
<evidence type="ECO:0008006" key="6">
    <source>
        <dbReference type="Google" id="ProtNLM"/>
    </source>
</evidence>
<accession>A0A0D7BHQ0</accession>
<evidence type="ECO:0000259" key="3">
    <source>
        <dbReference type="Pfam" id="PF16761"/>
    </source>
</evidence>
<dbReference type="Pfam" id="PF16761">
    <property type="entry name" value="Clr2_transil"/>
    <property type="match status" value="1"/>
</dbReference>
<dbReference type="STRING" id="1314674.A0A0D7BHQ0"/>
<keyword evidence="5" id="KW-1185">Reference proteome</keyword>
<dbReference type="EMBL" id="KN880480">
    <property type="protein sequence ID" value="KIY69639.1"/>
    <property type="molecule type" value="Genomic_DNA"/>
</dbReference>
<feature type="compositionally biased region" description="Polar residues" evidence="1">
    <location>
        <begin position="1"/>
        <end position="11"/>
    </location>
</feature>
<feature type="domain" description="Cryptic loci regulator 2 N-terminal" evidence="3">
    <location>
        <begin position="85"/>
        <end position="149"/>
    </location>
</feature>
<evidence type="ECO:0000313" key="5">
    <source>
        <dbReference type="Proteomes" id="UP000054007"/>
    </source>
</evidence>
<name>A0A0D7BHQ0_9AGAR</name>
<gene>
    <name evidence="4" type="ORF">CYLTODRAFT_442498</name>
</gene>
<evidence type="ECO:0000256" key="1">
    <source>
        <dbReference type="SAM" id="MobiDB-lite"/>
    </source>
</evidence>